<dbReference type="AlphaFoldDB" id="A0A1V9X853"/>
<dbReference type="PROSITE" id="PS50030">
    <property type="entry name" value="UBA"/>
    <property type="match status" value="1"/>
</dbReference>
<dbReference type="GO" id="GO:0043162">
    <property type="term" value="P:ubiquitin-dependent protein catabolic process via the multivesicular body sorting pathway"/>
    <property type="evidence" value="ECO:0007669"/>
    <property type="project" value="InterPro"/>
</dbReference>
<feature type="compositionally biased region" description="Low complexity" evidence="1">
    <location>
        <begin position="157"/>
        <end position="169"/>
    </location>
</feature>
<name>A0A1V9X853_9ACAR</name>
<dbReference type="InterPro" id="IPR023340">
    <property type="entry name" value="UMA"/>
</dbReference>
<feature type="domain" description="UMA" evidence="3">
    <location>
        <begin position="9"/>
        <end position="54"/>
    </location>
</feature>
<evidence type="ECO:0000259" key="2">
    <source>
        <dbReference type="PROSITE" id="PS50030"/>
    </source>
</evidence>
<organism evidence="4 5">
    <name type="scientific">Tropilaelaps mercedesae</name>
    <dbReference type="NCBI Taxonomy" id="418985"/>
    <lineage>
        <taxon>Eukaryota</taxon>
        <taxon>Metazoa</taxon>
        <taxon>Ecdysozoa</taxon>
        <taxon>Arthropoda</taxon>
        <taxon>Chelicerata</taxon>
        <taxon>Arachnida</taxon>
        <taxon>Acari</taxon>
        <taxon>Parasitiformes</taxon>
        <taxon>Mesostigmata</taxon>
        <taxon>Gamasina</taxon>
        <taxon>Dermanyssoidea</taxon>
        <taxon>Laelapidae</taxon>
        <taxon>Tropilaelaps</taxon>
    </lineage>
</organism>
<dbReference type="GO" id="GO:0043130">
    <property type="term" value="F:ubiquitin binding"/>
    <property type="evidence" value="ECO:0007669"/>
    <property type="project" value="InterPro"/>
</dbReference>
<dbReference type="InterPro" id="IPR042575">
    <property type="entry name" value="UBAP1_C"/>
</dbReference>
<gene>
    <name evidence="4" type="ORF">BIW11_12083</name>
</gene>
<dbReference type="PANTHER" id="PTHR15960:SF5">
    <property type="entry name" value="LD44032P"/>
    <property type="match status" value="1"/>
</dbReference>
<reference evidence="4 5" key="1">
    <citation type="journal article" date="2017" name="Gigascience">
        <title>Draft genome of the honey bee ectoparasitic mite, Tropilaelaps mercedesae, is shaped by the parasitic life history.</title>
        <authorList>
            <person name="Dong X."/>
            <person name="Armstrong S.D."/>
            <person name="Xia D."/>
            <person name="Makepeace B.L."/>
            <person name="Darby A.C."/>
            <person name="Kadowaki T."/>
        </authorList>
    </citation>
    <scope>NUCLEOTIDE SEQUENCE [LARGE SCALE GENOMIC DNA]</scope>
    <source>
        <strain evidence="4">Wuxi-XJTLU</strain>
    </source>
</reference>
<dbReference type="Proteomes" id="UP000192247">
    <property type="component" value="Unassembled WGS sequence"/>
</dbReference>
<dbReference type="STRING" id="418985.A0A1V9X853"/>
<evidence type="ECO:0000256" key="1">
    <source>
        <dbReference type="SAM" id="MobiDB-lite"/>
    </source>
</evidence>
<feature type="domain" description="UBA" evidence="2">
    <location>
        <begin position="291"/>
        <end position="333"/>
    </location>
</feature>
<dbReference type="InParanoid" id="A0A1V9X853"/>
<dbReference type="CDD" id="cd14316">
    <property type="entry name" value="UBA2_UBAP1_like"/>
    <property type="match status" value="1"/>
</dbReference>
<evidence type="ECO:0000313" key="4">
    <source>
        <dbReference type="EMBL" id="OQR69724.1"/>
    </source>
</evidence>
<protein>
    <submittedName>
        <fullName evidence="4">Ubiquitin-associated protein 1-like</fullName>
    </submittedName>
</protein>
<proteinExistence type="predicted"/>
<dbReference type="EMBL" id="MNPL01020026">
    <property type="protein sequence ID" value="OQR69724.1"/>
    <property type="molecule type" value="Genomic_DNA"/>
</dbReference>
<keyword evidence="5" id="KW-1185">Reference proteome</keyword>
<dbReference type="PROSITE" id="PS51497">
    <property type="entry name" value="UMA"/>
    <property type="match status" value="1"/>
</dbReference>
<comment type="caution">
    <text evidence="4">The sequence shown here is derived from an EMBL/GenBank/DDBJ whole genome shotgun (WGS) entry which is preliminary data.</text>
</comment>
<accession>A0A1V9X853</accession>
<dbReference type="OrthoDB" id="2018023at2759"/>
<feature type="region of interest" description="Disordered" evidence="1">
    <location>
        <begin position="147"/>
        <end position="178"/>
    </location>
</feature>
<dbReference type="GO" id="GO:0000813">
    <property type="term" value="C:ESCRT I complex"/>
    <property type="evidence" value="ECO:0007669"/>
    <property type="project" value="InterPro"/>
</dbReference>
<evidence type="ECO:0000259" key="3">
    <source>
        <dbReference type="PROSITE" id="PS51497"/>
    </source>
</evidence>
<dbReference type="InterPro" id="IPR015940">
    <property type="entry name" value="UBA"/>
</dbReference>
<sequence>MTRRECHPLDGIRVKISSDVRPPKSVTLPGHLFKSLLPASLSYEYDFALERRVIAEAQLERERLAKLEALQPTTVATPAATVSAGEVLTPSIPSSNASPEDSASSPPAVTNISITEFESEAFSPFDQVELQTLNDFEELNSIFGKLRTSNSAPPTPAAKETPAASACASPHDNADPATISRVATNSNNQSDLGASAVGGPLTSISSLVGAAPAPGSMKNLFDEEQLARVAKGYYYRPAPPPPMPKQQPPAPDPIKDLPSHLQALAKRFVSMGFPIGRVARAVMDLGNDEPKVVEHLCLIEKLSEEGFNERDAAQALLFNGPDLEKAREFLVSWRQLGDLGFDRRDIALALKLHKNDRDKVLDELLSKS</sequence>
<evidence type="ECO:0000313" key="5">
    <source>
        <dbReference type="Proteomes" id="UP000192247"/>
    </source>
</evidence>
<dbReference type="InterPro" id="IPR038870">
    <property type="entry name" value="UBAP1"/>
</dbReference>
<dbReference type="Gene3D" id="1.20.120.1920">
    <property type="entry name" value="UBAP1 SOUBA domain"/>
    <property type="match status" value="1"/>
</dbReference>
<dbReference type="PANTHER" id="PTHR15960">
    <property type="entry name" value="LD44032P"/>
    <property type="match status" value="1"/>
</dbReference>